<dbReference type="GO" id="GO:0042773">
    <property type="term" value="P:ATP synthesis coupled electron transport"/>
    <property type="evidence" value="ECO:0007669"/>
    <property type="project" value="TreeGrafter"/>
</dbReference>
<gene>
    <name evidence="13" type="primary">coxB</name>
    <name evidence="13" type="ORF">C2R22_02995</name>
</gene>
<dbReference type="InterPro" id="IPR002429">
    <property type="entry name" value="CcO_II-like_C"/>
</dbReference>
<organism evidence="13 14">
    <name type="scientific">Salinigranum rubrum</name>
    <dbReference type="NCBI Taxonomy" id="755307"/>
    <lineage>
        <taxon>Archaea</taxon>
        <taxon>Methanobacteriati</taxon>
        <taxon>Methanobacteriota</taxon>
        <taxon>Stenosarchaea group</taxon>
        <taxon>Halobacteria</taxon>
        <taxon>Halobacteriales</taxon>
        <taxon>Haloferacaceae</taxon>
        <taxon>Salinigranum</taxon>
    </lineage>
</organism>
<dbReference type="InterPro" id="IPR045187">
    <property type="entry name" value="CcO_II"/>
</dbReference>
<evidence type="ECO:0000256" key="4">
    <source>
        <dbReference type="ARBA" id="ARBA00022660"/>
    </source>
</evidence>
<dbReference type="InterPro" id="IPR014222">
    <property type="entry name" value="Cyt_c_oxidase_su2"/>
</dbReference>
<feature type="transmembrane region" description="Helical" evidence="11">
    <location>
        <begin position="29"/>
        <end position="50"/>
    </location>
</feature>
<dbReference type="InterPro" id="IPR008972">
    <property type="entry name" value="Cupredoxin"/>
</dbReference>
<evidence type="ECO:0000256" key="6">
    <source>
        <dbReference type="ARBA" id="ARBA00022723"/>
    </source>
</evidence>
<dbReference type="AlphaFoldDB" id="A0A2I8VPL5"/>
<protein>
    <submittedName>
        <fullName evidence="13">Cytochrome c oxidase subunit II</fullName>
    </submittedName>
</protein>
<feature type="domain" description="Cytochrome oxidase subunit II copper A binding" evidence="12">
    <location>
        <begin position="115"/>
        <end position="230"/>
    </location>
</feature>
<comment type="similarity">
    <text evidence="2">Belongs to the cytochrome c oxidase subunit 2 family.</text>
</comment>
<accession>A0A2I8VPL5</accession>
<dbReference type="Gene3D" id="2.60.40.420">
    <property type="entry name" value="Cupredoxins - blue copper proteins"/>
    <property type="match status" value="1"/>
</dbReference>
<evidence type="ECO:0000256" key="1">
    <source>
        <dbReference type="ARBA" id="ARBA00004141"/>
    </source>
</evidence>
<keyword evidence="9" id="KW-0186">Copper</keyword>
<keyword evidence="10 11" id="KW-0472">Membrane</keyword>
<evidence type="ECO:0000256" key="10">
    <source>
        <dbReference type="ARBA" id="ARBA00023136"/>
    </source>
</evidence>
<dbReference type="KEGG" id="srub:C2R22_02995"/>
<name>A0A2I8VPL5_9EURY</name>
<dbReference type="GO" id="GO:0016491">
    <property type="term" value="F:oxidoreductase activity"/>
    <property type="evidence" value="ECO:0007669"/>
    <property type="project" value="InterPro"/>
</dbReference>
<dbReference type="GO" id="GO:0016020">
    <property type="term" value="C:membrane"/>
    <property type="evidence" value="ECO:0007669"/>
    <property type="project" value="UniProtKB-SubCell"/>
</dbReference>
<evidence type="ECO:0000256" key="5">
    <source>
        <dbReference type="ARBA" id="ARBA00022692"/>
    </source>
</evidence>
<dbReference type="Proteomes" id="UP000236584">
    <property type="component" value="Chromosome"/>
</dbReference>
<sequence length="236" mass="25973">MLVSRGLSGLLAQSGLIPRGTRVFVFQRIFVVFLVLGTLVGVVVIGYMLYNAYKYRDTGQEFDDADRMVLGELPSGGGKGKKLFTSFALSAVVVISLVAWTYGTLLYVEEGPSQAESLEVEVEGYQFGWRFIYPNGHVEDSTAGGALRVPEDQAVRLRVTSTDVFHNFGIPAMKVKTDAIPGQTSETWFEASETGRYTANCYELCGAGHSYMTAPVIVMEPDEYRAWYNNLNESAS</sequence>
<dbReference type="EMBL" id="CP026309">
    <property type="protein sequence ID" value="AUV83858.1"/>
    <property type="molecule type" value="Genomic_DNA"/>
</dbReference>
<dbReference type="OrthoDB" id="3372at2157"/>
<dbReference type="CDD" id="cd13918">
    <property type="entry name" value="CuRO_HCO_II_like_6"/>
    <property type="match status" value="1"/>
</dbReference>
<evidence type="ECO:0000259" key="12">
    <source>
        <dbReference type="PROSITE" id="PS50857"/>
    </source>
</evidence>
<keyword evidence="8 11" id="KW-1133">Transmembrane helix</keyword>
<evidence type="ECO:0000313" key="13">
    <source>
        <dbReference type="EMBL" id="AUV83858.1"/>
    </source>
</evidence>
<evidence type="ECO:0000256" key="2">
    <source>
        <dbReference type="ARBA" id="ARBA00007866"/>
    </source>
</evidence>
<dbReference type="PROSITE" id="PS00078">
    <property type="entry name" value="COX2"/>
    <property type="match status" value="1"/>
</dbReference>
<dbReference type="PANTHER" id="PTHR22888:SF9">
    <property type="entry name" value="CYTOCHROME C OXIDASE SUBUNIT 2"/>
    <property type="match status" value="1"/>
</dbReference>
<dbReference type="NCBIfam" id="TIGR02866">
    <property type="entry name" value="CoxB"/>
    <property type="match status" value="1"/>
</dbReference>
<dbReference type="GO" id="GO:0004129">
    <property type="term" value="F:cytochrome-c oxidase activity"/>
    <property type="evidence" value="ECO:0007669"/>
    <property type="project" value="InterPro"/>
</dbReference>
<evidence type="ECO:0000256" key="7">
    <source>
        <dbReference type="ARBA" id="ARBA00022982"/>
    </source>
</evidence>
<dbReference type="Pfam" id="PF00116">
    <property type="entry name" value="COX2"/>
    <property type="match status" value="1"/>
</dbReference>
<evidence type="ECO:0000256" key="3">
    <source>
        <dbReference type="ARBA" id="ARBA00022448"/>
    </source>
</evidence>
<dbReference type="GeneID" id="35591022"/>
<feature type="transmembrane region" description="Helical" evidence="11">
    <location>
        <begin position="83"/>
        <end position="108"/>
    </location>
</feature>
<reference evidence="13 14" key="1">
    <citation type="submission" date="2018-01" db="EMBL/GenBank/DDBJ databases">
        <title>Complete genome sequence of Salinigranum rubrum GX10T, an extremely halophilic archaeon isolated from a marine solar saltern.</title>
        <authorList>
            <person name="Han S."/>
        </authorList>
    </citation>
    <scope>NUCLEOTIDE SEQUENCE [LARGE SCALE GENOMIC DNA]</scope>
    <source>
        <strain evidence="13 14">GX10</strain>
    </source>
</reference>
<evidence type="ECO:0000256" key="9">
    <source>
        <dbReference type="ARBA" id="ARBA00023008"/>
    </source>
</evidence>
<dbReference type="PROSITE" id="PS50857">
    <property type="entry name" value="COX2_CUA"/>
    <property type="match status" value="1"/>
</dbReference>
<evidence type="ECO:0000256" key="8">
    <source>
        <dbReference type="ARBA" id="ARBA00022989"/>
    </source>
</evidence>
<dbReference type="PANTHER" id="PTHR22888">
    <property type="entry name" value="CYTOCHROME C OXIDASE, SUBUNIT II"/>
    <property type="match status" value="1"/>
</dbReference>
<keyword evidence="5 11" id="KW-0812">Transmembrane</keyword>
<keyword evidence="3" id="KW-0813">Transport</keyword>
<evidence type="ECO:0000313" key="14">
    <source>
        <dbReference type="Proteomes" id="UP000236584"/>
    </source>
</evidence>
<dbReference type="GO" id="GO:0005507">
    <property type="term" value="F:copper ion binding"/>
    <property type="evidence" value="ECO:0007669"/>
    <property type="project" value="InterPro"/>
</dbReference>
<keyword evidence="4" id="KW-0679">Respiratory chain</keyword>
<dbReference type="InterPro" id="IPR001505">
    <property type="entry name" value="Copper_CuA"/>
</dbReference>
<proteinExistence type="inferred from homology"/>
<keyword evidence="14" id="KW-1185">Reference proteome</keyword>
<dbReference type="SUPFAM" id="SSF49503">
    <property type="entry name" value="Cupredoxins"/>
    <property type="match status" value="1"/>
</dbReference>
<dbReference type="RefSeq" id="WP_103427547.1">
    <property type="nucleotide sequence ID" value="NZ_CP026309.1"/>
</dbReference>
<evidence type="ECO:0000256" key="11">
    <source>
        <dbReference type="SAM" id="Phobius"/>
    </source>
</evidence>
<keyword evidence="6" id="KW-0479">Metal-binding</keyword>
<comment type="subcellular location">
    <subcellularLocation>
        <location evidence="1">Membrane</location>
        <topology evidence="1">Multi-pass membrane protein</topology>
    </subcellularLocation>
</comment>
<keyword evidence="7" id="KW-0249">Electron transport</keyword>